<feature type="domain" description="Hemerythrin-like" evidence="1">
    <location>
        <begin position="71"/>
        <end position="196"/>
    </location>
</feature>
<organism evidence="2 3">
    <name type="scientific">Jiangella mangrovi</name>
    <dbReference type="NCBI Taxonomy" id="1524084"/>
    <lineage>
        <taxon>Bacteria</taxon>
        <taxon>Bacillati</taxon>
        <taxon>Actinomycetota</taxon>
        <taxon>Actinomycetes</taxon>
        <taxon>Jiangellales</taxon>
        <taxon>Jiangellaceae</taxon>
        <taxon>Jiangella</taxon>
    </lineage>
</organism>
<dbReference type="Gene3D" id="2.30.110.10">
    <property type="entry name" value="Electron Transport, Fmn-binding Protein, Chain A"/>
    <property type="match status" value="1"/>
</dbReference>
<dbReference type="Pfam" id="PF01814">
    <property type="entry name" value="Hemerythrin"/>
    <property type="match status" value="1"/>
</dbReference>
<proteinExistence type="predicted"/>
<name>A0A7W9LMD9_9ACTN</name>
<dbReference type="Gene3D" id="1.20.120.520">
    <property type="entry name" value="nmb1532 protein domain like"/>
    <property type="match status" value="1"/>
</dbReference>
<reference evidence="2 3" key="1">
    <citation type="submission" date="2020-08" db="EMBL/GenBank/DDBJ databases">
        <title>Sequencing the genomes of 1000 actinobacteria strains.</title>
        <authorList>
            <person name="Klenk H.-P."/>
        </authorList>
    </citation>
    <scope>NUCLEOTIDE SEQUENCE [LARGE SCALE GENOMIC DNA]</scope>
    <source>
        <strain evidence="2 3">DSM 102122</strain>
    </source>
</reference>
<accession>A0A7W9LMD9</accession>
<evidence type="ECO:0000313" key="3">
    <source>
        <dbReference type="Proteomes" id="UP000542813"/>
    </source>
</evidence>
<comment type="caution">
    <text evidence="2">The sequence shown here is derived from an EMBL/GenBank/DDBJ whole genome shotgun (WGS) entry which is preliminary data.</text>
</comment>
<keyword evidence="3" id="KW-1185">Reference proteome</keyword>
<protein>
    <recommendedName>
        <fullName evidence="1">Hemerythrin-like domain-containing protein</fullName>
    </recommendedName>
</protein>
<evidence type="ECO:0000313" key="2">
    <source>
        <dbReference type="EMBL" id="MBB5789178.1"/>
    </source>
</evidence>
<dbReference type="Proteomes" id="UP000542813">
    <property type="component" value="Unassembled WGS sequence"/>
</dbReference>
<dbReference type="InterPro" id="IPR012312">
    <property type="entry name" value="Hemerythrin-like"/>
</dbReference>
<evidence type="ECO:0000259" key="1">
    <source>
        <dbReference type="Pfam" id="PF01814"/>
    </source>
</evidence>
<dbReference type="InterPro" id="IPR012349">
    <property type="entry name" value="Split_barrel_FMN-bd"/>
</dbReference>
<gene>
    <name evidence="2" type="ORF">HD601_003753</name>
</gene>
<dbReference type="EMBL" id="JACHMM010000001">
    <property type="protein sequence ID" value="MBB5789178.1"/>
    <property type="molecule type" value="Genomic_DNA"/>
</dbReference>
<dbReference type="AlphaFoldDB" id="A0A7W9LMD9"/>
<dbReference type="CDD" id="cd12108">
    <property type="entry name" value="Hr-like"/>
    <property type="match status" value="1"/>
</dbReference>
<sequence length="200" mass="21295">MHVEDGLFAYDADAAVLTGAERDAVFARAVEADPGWAGYEERSGRRLPVVVLTPVPGPPGGPGIDSPGAFLTTVQEAFRRELALVRAEVAAAGPRLGAQLRLNCLSACQGLHFHHTGEDTAIFPAIERARPDLADVLARLRAEHGTVATLIERLEAAIRGDDGDSPGPAVLADVDALIEQLEAHLDWEEQQLVPVLDALF</sequence>